<evidence type="ECO:0000256" key="3">
    <source>
        <dbReference type="ARBA" id="ARBA00022827"/>
    </source>
</evidence>
<evidence type="ECO:0000256" key="2">
    <source>
        <dbReference type="ARBA" id="ARBA00022630"/>
    </source>
</evidence>
<gene>
    <name evidence="7" type="ORF">BG011_006157</name>
</gene>
<keyword evidence="2" id="KW-0285">Flavoprotein</keyword>
<feature type="region of interest" description="Disordered" evidence="5">
    <location>
        <begin position="425"/>
        <end position="452"/>
    </location>
</feature>
<dbReference type="PANTHER" id="PTHR47356">
    <property type="entry name" value="FAD-DEPENDENT MONOOXYGENASE ASQG-RELATED"/>
    <property type="match status" value="1"/>
</dbReference>
<dbReference type="Gene3D" id="3.50.50.60">
    <property type="entry name" value="FAD/NAD(P)-binding domain"/>
    <property type="match status" value="1"/>
</dbReference>
<name>A0A9P6PTI8_9FUNG</name>
<dbReference type="OrthoDB" id="655030at2759"/>
<dbReference type="InterPro" id="IPR002938">
    <property type="entry name" value="FAD-bd"/>
</dbReference>
<evidence type="ECO:0000313" key="8">
    <source>
        <dbReference type="Proteomes" id="UP000726737"/>
    </source>
</evidence>
<dbReference type="GO" id="GO:0004497">
    <property type="term" value="F:monooxygenase activity"/>
    <property type="evidence" value="ECO:0007669"/>
    <property type="project" value="InterPro"/>
</dbReference>
<comment type="similarity">
    <text evidence="1">Belongs to the paxM FAD-dependent monooxygenase family.</text>
</comment>
<accession>A0A9P6PTI8</accession>
<dbReference type="AlphaFoldDB" id="A0A9P6PTI8"/>
<evidence type="ECO:0000256" key="1">
    <source>
        <dbReference type="ARBA" id="ARBA00007992"/>
    </source>
</evidence>
<evidence type="ECO:0000259" key="6">
    <source>
        <dbReference type="Pfam" id="PF01494"/>
    </source>
</evidence>
<evidence type="ECO:0000313" key="7">
    <source>
        <dbReference type="EMBL" id="KAG0253777.1"/>
    </source>
</evidence>
<dbReference type="Pfam" id="PF01494">
    <property type="entry name" value="FAD_binding_3"/>
    <property type="match status" value="1"/>
</dbReference>
<dbReference type="PRINTS" id="PR00420">
    <property type="entry name" value="RNGMNOXGNASE"/>
</dbReference>
<feature type="compositionally biased region" description="Basic and acidic residues" evidence="5">
    <location>
        <begin position="430"/>
        <end position="452"/>
    </location>
</feature>
<evidence type="ECO:0000256" key="5">
    <source>
        <dbReference type="SAM" id="MobiDB-lite"/>
    </source>
</evidence>
<dbReference type="SUPFAM" id="SSF51905">
    <property type="entry name" value="FAD/NAD(P)-binding domain"/>
    <property type="match status" value="1"/>
</dbReference>
<dbReference type="InterPro" id="IPR050562">
    <property type="entry name" value="FAD_mOase_fung"/>
</dbReference>
<feature type="domain" description="FAD-binding" evidence="6">
    <location>
        <begin position="9"/>
        <end position="365"/>
    </location>
</feature>
<organism evidence="7 8">
    <name type="scientific">Mortierella polycephala</name>
    <dbReference type="NCBI Taxonomy" id="41804"/>
    <lineage>
        <taxon>Eukaryota</taxon>
        <taxon>Fungi</taxon>
        <taxon>Fungi incertae sedis</taxon>
        <taxon>Mucoromycota</taxon>
        <taxon>Mortierellomycotina</taxon>
        <taxon>Mortierellomycetes</taxon>
        <taxon>Mortierellales</taxon>
        <taxon>Mortierellaceae</taxon>
        <taxon>Mortierella</taxon>
    </lineage>
</organism>
<dbReference type="InterPro" id="IPR036188">
    <property type="entry name" value="FAD/NAD-bd_sf"/>
</dbReference>
<evidence type="ECO:0000256" key="4">
    <source>
        <dbReference type="ARBA" id="ARBA00023002"/>
    </source>
</evidence>
<reference evidence="7" key="1">
    <citation type="journal article" date="2020" name="Fungal Divers.">
        <title>Resolving the Mortierellaceae phylogeny through synthesis of multi-gene phylogenetics and phylogenomics.</title>
        <authorList>
            <person name="Vandepol N."/>
            <person name="Liber J."/>
            <person name="Desiro A."/>
            <person name="Na H."/>
            <person name="Kennedy M."/>
            <person name="Barry K."/>
            <person name="Grigoriev I.V."/>
            <person name="Miller A.N."/>
            <person name="O'Donnell K."/>
            <person name="Stajich J.E."/>
            <person name="Bonito G."/>
        </authorList>
    </citation>
    <scope>NUCLEOTIDE SEQUENCE</scope>
    <source>
        <strain evidence="7">KOD948</strain>
    </source>
</reference>
<comment type="caution">
    <text evidence="7">The sequence shown here is derived from an EMBL/GenBank/DDBJ whole genome shotgun (WGS) entry which is preliminary data.</text>
</comment>
<dbReference type="Proteomes" id="UP000726737">
    <property type="component" value="Unassembled WGS sequence"/>
</dbReference>
<keyword evidence="4" id="KW-0560">Oxidoreductase</keyword>
<dbReference type="PANTHER" id="PTHR47356:SF2">
    <property type="entry name" value="FAD-BINDING DOMAIN-CONTAINING PROTEIN-RELATED"/>
    <property type="match status" value="1"/>
</dbReference>
<protein>
    <recommendedName>
        <fullName evidence="6">FAD-binding domain-containing protein</fullName>
    </recommendedName>
</protein>
<keyword evidence="8" id="KW-1185">Reference proteome</keyword>
<dbReference type="EMBL" id="JAAAJA010000439">
    <property type="protein sequence ID" value="KAG0253777.1"/>
    <property type="molecule type" value="Genomic_DNA"/>
</dbReference>
<dbReference type="GO" id="GO:0071949">
    <property type="term" value="F:FAD binding"/>
    <property type="evidence" value="ECO:0007669"/>
    <property type="project" value="InterPro"/>
</dbReference>
<keyword evidence="3" id="KW-0274">FAD</keyword>
<sequence length="452" mass="50453">MDTEPFKPTVLIVGAGLGGLTLGAILERAGVPYEIFEKASVLKPTGSAISLGPGVMPMLAQLGILDQIAAKGLILNKSYTVNEQMKLLVSLDYATGLVERFGWPSYVIARPALHHILLNLIPPEKVHLNKRVLSHVQTREGIFIRTSDKKTHQGHILVGADGGYSAVRQELYDQLDKRGELPEVDKKPMTYESVCLVGQTRPMSEDEYAHINDNCVTFTTAERTVCWMVVEMLNKETGKAHNTFRSTEWGPEASGAMCDEVRDFPIRKGMTMGYLIDRTPKEVICKVVLEEKLFQTWTSGRTVLMGDACHKMTPAAGLGARSAMNDAVVLANYINTLETNDIMEIERILKEYKDDRYEAGKDAVKVSSNMMRIIKHDFMGTVFRKLLHNAPRSIWHTIRAKSSACRPQISFLPLVEDRGTCRPLYQPSLEKTRPKDTVADSEIEPEKKYGGE</sequence>
<proteinExistence type="inferred from homology"/>